<gene>
    <name evidence="1" type="ORF">GGD41_001673</name>
</gene>
<sequence length="140" mass="15077">MGVVSPAELYLQDFHQRVTGATGAAFNHLRARYRQREYPSSYHVLASSVPDSDDAQTVLDLACGDGQLLKLLAEGRRSSLRLMGVDMSQGELDAARALSAGGGRFIERARAATLDRNGLCGLRVIPHGPDAHGQHRPGAR</sequence>
<evidence type="ECO:0000313" key="1">
    <source>
        <dbReference type="EMBL" id="NYH14445.1"/>
    </source>
</evidence>
<organism evidence="1 2">
    <name type="scientific">Paraburkholderia bryophila</name>
    <dbReference type="NCBI Taxonomy" id="420952"/>
    <lineage>
        <taxon>Bacteria</taxon>
        <taxon>Pseudomonadati</taxon>
        <taxon>Pseudomonadota</taxon>
        <taxon>Betaproteobacteria</taxon>
        <taxon>Burkholderiales</taxon>
        <taxon>Burkholderiaceae</taxon>
        <taxon>Paraburkholderia</taxon>
    </lineage>
</organism>
<proteinExistence type="predicted"/>
<reference evidence="1 2" key="1">
    <citation type="submission" date="2020-07" db="EMBL/GenBank/DDBJ databases">
        <title>Exploring microbial biodiversity for novel pathways involved in the catabolism of aromatic compounds derived from lignin.</title>
        <authorList>
            <person name="Elkins J."/>
        </authorList>
    </citation>
    <scope>NUCLEOTIDE SEQUENCE [LARGE SCALE GENOMIC DNA]</scope>
    <source>
        <strain evidence="1 2">H2C3B</strain>
    </source>
</reference>
<keyword evidence="1" id="KW-0489">Methyltransferase</keyword>
<protein>
    <submittedName>
        <fullName evidence="1">2-polyprenyl-3-methyl-5-hydroxy-6-metoxy-1, 4-benzoquinol methylase</fullName>
    </submittedName>
</protein>
<dbReference type="Proteomes" id="UP000572540">
    <property type="component" value="Unassembled WGS sequence"/>
</dbReference>
<name>A0A7Y9W625_9BURK</name>
<keyword evidence="1" id="KW-0808">Transferase</keyword>
<evidence type="ECO:0000313" key="2">
    <source>
        <dbReference type="Proteomes" id="UP000572540"/>
    </source>
</evidence>
<comment type="caution">
    <text evidence="1">The sequence shown here is derived from an EMBL/GenBank/DDBJ whole genome shotgun (WGS) entry which is preliminary data.</text>
</comment>
<dbReference type="Gene3D" id="3.40.50.150">
    <property type="entry name" value="Vaccinia Virus protein VP39"/>
    <property type="match status" value="1"/>
</dbReference>
<dbReference type="AlphaFoldDB" id="A0A7Y9W625"/>
<dbReference type="GO" id="GO:0032259">
    <property type="term" value="P:methylation"/>
    <property type="evidence" value="ECO:0007669"/>
    <property type="project" value="UniProtKB-KW"/>
</dbReference>
<dbReference type="RefSeq" id="WP_257032183.1">
    <property type="nucleotide sequence ID" value="NZ_JACCAU010000001.1"/>
</dbReference>
<dbReference type="InterPro" id="IPR029063">
    <property type="entry name" value="SAM-dependent_MTases_sf"/>
</dbReference>
<dbReference type="SUPFAM" id="SSF53335">
    <property type="entry name" value="S-adenosyl-L-methionine-dependent methyltransferases"/>
    <property type="match status" value="1"/>
</dbReference>
<dbReference type="GO" id="GO:0008168">
    <property type="term" value="F:methyltransferase activity"/>
    <property type="evidence" value="ECO:0007669"/>
    <property type="project" value="UniProtKB-KW"/>
</dbReference>
<dbReference type="EMBL" id="JACCAU010000001">
    <property type="protein sequence ID" value="NYH14445.1"/>
    <property type="molecule type" value="Genomic_DNA"/>
</dbReference>
<accession>A0A7Y9W625</accession>